<sequence>MNMNKRGTALIMALIFSVLLLQMAITYSGMLRISKPQTLQLEEAAKYDLLAQGLIDKAILKFQLYPGEFYAAWRAHELGHPQYLKEFAINDPNLRMVDFDLASSTFTNQKISVAIASMALLTDSRWNQEALRIEANVSYVNNQTGKNIDKTVVKIISVKREVIK</sequence>
<dbReference type="AlphaFoldDB" id="A0A367ZGN1"/>
<gene>
    <name evidence="1" type="ORF">OZSIB_3081</name>
</gene>
<organism evidence="1 2">
    <name type="scientific">Candidatus Ozemobacter sibiricus</name>
    <dbReference type="NCBI Taxonomy" id="2268124"/>
    <lineage>
        <taxon>Bacteria</taxon>
        <taxon>Candidatus Ozemobacteria</taxon>
        <taxon>Candidatus Ozemobacterales</taxon>
        <taxon>Candidatus Ozemobacteraceae</taxon>
        <taxon>Candidatus Ozemobacter</taxon>
    </lineage>
</organism>
<name>A0A367ZGN1_9BACT</name>
<evidence type="ECO:0000313" key="1">
    <source>
        <dbReference type="EMBL" id="RCK77270.1"/>
    </source>
</evidence>
<evidence type="ECO:0000313" key="2">
    <source>
        <dbReference type="Proteomes" id="UP000252355"/>
    </source>
</evidence>
<proteinExistence type="predicted"/>
<accession>A0A367ZGN1</accession>
<reference evidence="1 2" key="1">
    <citation type="submission" date="2018-05" db="EMBL/GenBank/DDBJ databases">
        <title>A metagenomic window into the 2 km-deep terrestrial subsurface aquifer revealed taxonomically and functionally diverse microbial community comprising novel uncultured bacterial lineages.</title>
        <authorList>
            <person name="Kadnikov V.V."/>
            <person name="Mardanov A.V."/>
            <person name="Beletsky A.V."/>
            <person name="Banks D."/>
            <person name="Pimenov N.V."/>
            <person name="Frank Y.A."/>
            <person name="Karnachuk O.V."/>
            <person name="Ravin N.V."/>
        </authorList>
    </citation>
    <scope>NUCLEOTIDE SEQUENCE [LARGE SCALE GENOMIC DNA]</scope>
    <source>
        <strain evidence="1">BY5</strain>
    </source>
</reference>
<protein>
    <submittedName>
        <fullName evidence="1">Uncharacterized protein</fullName>
    </submittedName>
</protein>
<comment type="caution">
    <text evidence="1">The sequence shown here is derived from an EMBL/GenBank/DDBJ whole genome shotgun (WGS) entry which is preliminary data.</text>
</comment>
<dbReference type="EMBL" id="QOQW01000034">
    <property type="protein sequence ID" value="RCK77270.1"/>
    <property type="molecule type" value="Genomic_DNA"/>
</dbReference>
<dbReference type="Proteomes" id="UP000252355">
    <property type="component" value="Unassembled WGS sequence"/>
</dbReference>